<evidence type="ECO:0000313" key="1">
    <source>
        <dbReference type="EMBL" id="CAV17525.1"/>
    </source>
</evidence>
<dbReference type="AlphaFoldDB" id="B7VJ71"/>
<name>B7VJ71_VIBA3</name>
<dbReference type="KEGG" id="vsp:VS_0520"/>
<dbReference type="EMBL" id="FM954972">
    <property type="protein sequence ID" value="CAV17525.1"/>
    <property type="molecule type" value="Genomic_DNA"/>
</dbReference>
<dbReference type="PATRIC" id="fig|575788.5.peg.1884"/>
<evidence type="ECO:0008006" key="3">
    <source>
        <dbReference type="Google" id="ProtNLM"/>
    </source>
</evidence>
<gene>
    <name evidence="1" type="ordered locus">VS_0520</name>
</gene>
<dbReference type="Proteomes" id="UP000009100">
    <property type="component" value="Chromosome 1"/>
</dbReference>
<reference evidence="1 2" key="1">
    <citation type="submission" date="2009-02" db="EMBL/GenBank/DDBJ databases">
        <title>Vibrio splendidus str. LGP32 complete genome.</title>
        <authorList>
            <person name="Mazel D."/>
            <person name="Le Roux F."/>
        </authorList>
    </citation>
    <scope>NUCLEOTIDE SEQUENCE [LARGE SCALE GENOMIC DNA]</scope>
    <source>
        <strain evidence="1 2">LGP32</strain>
    </source>
</reference>
<organism evidence="1 2">
    <name type="scientific">Vibrio atlanticus (strain LGP32)</name>
    <name type="common">Vibrio splendidus (strain Mel32)</name>
    <dbReference type="NCBI Taxonomy" id="575788"/>
    <lineage>
        <taxon>Bacteria</taxon>
        <taxon>Pseudomonadati</taxon>
        <taxon>Pseudomonadota</taxon>
        <taxon>Gammaproteobacteria</taxon>
        <taxon>Vibrionales</taxon>
        <taxon>Vibrionaceae</taxon>
        <taxon>Vibrio</taxon>
    </lineage>
</organism>
<evidence type="ECO:0000313" key="2">
    <source>
        <dbReference type="Proteomes" id="UP000009100"/>
    </source>
</evidence>
<proteinExistence type="predicted"/>
<dbReference type="STRING" id="575788.VS_0520"/>
<dbReference type="HOGENOM" id="CLU_176371_0_0_6"/>
<dbReference type="eggNOG" id="ENOG50339U6">
    <property type="taxonomic scope" value="Bacteria"/>
</dbReference>
<accession>B7VJ71</accession>
<sequence>MRHSVYLKLATVLIRADLRREEREWQRKVRRRSSYDLPWNNTHLLRDIGLEADGRPIGFSEPEVVTIERRVRHLRRVLSARIPT</sequence>
<protein>
    <recommendedName>
        <fullName evidence="3">DUF1127 domain-containing protein</fullName>
    </recommendedName>
</protein>